<dbReference type="EMBL" id="FNBN01000016">
    <property type="protein sequence ID" value="SDH63983.1"/>
    <property type="molecule type" value="Genomic_DNA"/>
</dbReference>
<sequence>MKKNSLSPVIELLPDSYDSVLTRLTASWTFCNNQILIDPSLVLETDSDATELEELYAKLREQDINVVPVLRLDSSEDYILLVKDYLGEYQSLFCIRVTNEFAKPRTFNALIASMMEDLEAPYDRCIILFDLAHSNDDNYQHLSNSAIANIKALKSVERFYQIVVASGSFPKDLSRIPARSETKLDRIEAIIWNQIKKEIDHPVTYGDYGIKHPIYDPTVMQFQSTASIKYTTEDTYYIFRGILPSDHRDGNGQYILHCKSLITKPEYDSPTFSWADNEINNYALKAVTDKPGNAETWVRIGHSRHISKLLTLL</sequence>
<dbReference type="STRING" id="104663.SAMN04488121_11670"/>
<dbReference type="AlphaFoldDB" id="A0A1G8E246"/>
<dbReference type="Proteomes" id="UP000199045">
    <property type="component" value="Unassembled WGS sequence"/>
</dbReference>
<accession>A0A1G8E246</accession>
<reference evidence="1 2" key="1">
    <citation type="submission" date="2016-10" db="EMBL/GenBank/DDBJ databases">
        <authorList>
            <person name="de Groot N.N."/>
        </authorList>
    </citation>
    <scope>NUCLEOTIDE SEQUENCE [LARGE SCALE GENOMIC DNA]</scope>
    <source>
        <strain evidence="1 2">DSM 527</strain>
    </source>
</reference>
<proteinExistence type="predicted"/>
<evidence type="ECO:0000313" key="1">
    <source>
        <dbReference type="EMBL" id="SDH63983.1"/>
    </source>
</evidence>
<evidence type="ECO:0000313" key="2">
    <source>
        <dbReference type="Proteomes" id="UP000199045"/>
    </source>
</evidence>
<dbReference type="OrthoDB" id="1492299at2"/>
<dbReference type="RefSeq" id="WP_089838953.1">
    <property type="nucleotide sequence ID" value="NZ_FNBN01000016.1"/>
</dbReference>
<dbReference type="InterPro" id="IPR025683">
    <property type="entry name" value="Protein_beta"/>
</dbReference>
<gene>
    <name evidence="1" type="ORF">SAMN04488121_11670</name>
</gene>
<name>A0A1G8E246_CHIFI</name>
<organism evidence="1 2">
    <name type="scientific">Chitinophaga filiformis</name>
    <name type="common">Myxococcus filiformis</name>
    <name type="synonym">Flexibacter filiformis</name>
    <dbReference type="NCBI Taxonomy" id="104663"/>
    <lineage>
        <taxon>Bacteria</taxon>
        <taxon>Pseudomonadati</taxon>
        <taxon>Bacteroidota</taxon>
        <taxon>Chitinophagia</taxon>
        <taxon>Chitinophagales</taxon>
        <taxon>Chitinophagaceae</taxon>
        <taxon>Chitinophaga</taxon>
    </lineage>
</organism>
<protein>
    <submittedName>
        <fullName evidence="1">Beta protein</fullName>
    </submittedName>
</protein>
<dbReference type="Pfam" id="PF14350">
    <property type="entry name" value="Beta_protein"/>
    <property type="match status" value="1"/>
</dbReference>